<gene>
    <name evidence="9" type="ORF">IV52_GL000399</name>
</gene>
<dbReference type="Pfam" id="PF02833">
    <property type="entry name" value="DHHA2"/>
    <property type="match status" value="1"/>
</dbReference>
<dbReference type="FunFam" id="3.90.1640.10:FF:000001">
    <property type="entry name" value="Probable manganese-dependent inorganic pyrophosphatase"/>
    <property type="match status" value="1"/>
</dbReference>
<evidence type="ECO:0000256" key="7">
    <source>
        <dbReference type="ARBA" id="ARBA00047820"/>
    </source>
</evidence>
<feature type="domain" description="DHHA2" evidence="8">
    <location>
        <begin position="182"/>
        <end position="309"/>
    </location>
</feature>
<comment type="cofactor">
    <cofactor evidence="1">
        <name>Mn(2+)</name>
        <dbReference type="ChEBI" id="CHEBI:29035"/>
    </cofactor>
</comment>
<evidence type="ECO:0000256" key="5">
    <source>
        <dbReference type="ARBA" id="ARBA00023211"/>
    </source>
</evidence>
<name>A0A0R2JPB7_9LACO</name>
<dbReference type="PANTHER" id="PTHR12112">
    <property type="entry name" value="BNIP - RELATED"/>
    <property type="match status" value="1"/>
</dbReference>
<dbReference type="NCBIfam" id="NF003877">
    <property type="entry name" value="PRK05427.1"/>
    <property type="match status" value="1"/>
</dbReference>
<reference evidence="9 10" key="1">
    <citation type="journal article" date="2015" name="Genome Announc.">
        <title>Expanding the biotechnology potential of lactobacilli through comparative genomics of 213 strains and associated genera.</title>
        <authorList>
            <person name="Sun Z."/>
            <person name="Harris H.M."/>
            <person name="McCann A."/>
            <person name="Guo C."/>
            <person name="Argimon S."/>
            <person name="Zhang W."/>
            <person name="Yang X."/>
            <person name="Jeffery I.B."/>
            <person name="Cooney J.C."/>
            <person name="Kagawa T.F."/>
            <person name="Liu W."/>
            <person name="Song Y."/>
            <person name="Salvetti E."/>
            <person name="Wrobel A."/>
            <person name="Rasinkangas P."/>
            <person name="Parkhill J."/>
            <person name="Rea M.C."/>
            <person name="O'Sullivan O."/>
            <person name="Ritari J."/>
            <person name="Douillard F.P."/>
            <person name="Paul Ross R."/>
            <person name="Yang R."/>
            <person name="Briner A.E."/>
            <person name="Felis G.E."/>
            <person name="de Vos W.M."/>
            <person name="Barrangou R."/>
            <person name="Klaenhammer T.R."/>
            <person name="Caufield P.W."/>
            <person name="Cui Y."/>
            <person name="Zhang H."/>
            <person name="O'Toole P.W."/>
        </authorList>
    </citation>
    <scope>NUCLEOTIDE SEQUENCE [LARGE SCALE GENOMIC DNA]</scope>
    <source>
        <strain evidence="9 10">DSM 20690</strain>
    </source>
</reference>
<accession>A0A0R2JPB7</accession>
<evidence type="ECO:0000259" key="8">
    <source>
        <dbReference type="SMART" id="SM01131"/>
    </source>
</evidence>
<evidence type="ECO:0000256" key="6">
    <source>
        <dbReference type="ARBA" id="ARBA00032535"/>
    </source>
</evidence>
<evidence type="ECO:0000256" key="2">
    <source>
        <dbReference type="ARBA" id="ARBA00012146"/>
    </source>
</evidence>
<dbReference type="STRING" id="53444.AYR59_05440"/>
<dbReference type="InterPro" id="IPR004097">
    <property type="entry name" value="DHHA2"/>
</dbReference>
<dbReference type="Proteomes" id="UP000051565">
    <property type="component" value="Unassembled WGS sequence"/>
</dbReference>
<dbReference type="SUPFAM" id="SSF64182">
    <property type="entry name" value="DHH phosphoesterases"/>
    <property type="match status" value="1"/>
</dbReference>
<evidence type="ECO:0000313" key="10">
    <source>
        <dbReference type="Proteomes" id="UP000051565"/>
    </source>
</evidence>
<evidence type="ECO:0000256" key="4">
    <source>
        <dbReference type="ARBA" id="ARBA00022801"/>
    </source>
</evidence>
<sequence>MTKELVFGHKNPDTDAIAAAIGLAYLEKQDGYDTEAVALGPVNAETKFVLDYFGVKAPRIVEAARPETDKVMLVDHNEPQQSISDIAELTVTHVVDHHRISGFETAKPLYYRAAPYGCCSTILTQMYSEEGIDIPKEIAGLMMSAIISDTLLLKSPTTTAIDRDALQALADIAGVDNYEEYGIKMLKAGTNVDAKSDKELIDGDAKSFVLGGKNVRIDQINVVDLEDINKRLPEIKKAMETESKEENYDLFLVLATNVLTSNSELIIVGEPKDLVEKAFNNKFADNDVMNLPGVVSRKKQVVPPLTEQLDPEK</sequence>
<dbReference type="RefSeq" id="WP_056997605.1">
    <property type="nucleotide sequence ID" value="NZ_FUXS01000001.1"/>
</dbReference>
<dbReference type="PANTHER" id="PTHR12112:SF22">
    <property type="entry name" value="MANGANESE-DEPENDENT INORGANIC PYROPHOSPHATASE-RELATED"/>
    <property type="match status" value="1"/>
</dbReference>
<dbReference type="Gene3D" id="3.10.310.20">
    <property type="entry name" value="DHHA2 domain"/>
    <property type="match status" value="1"/>
</dbReference>
<keyword evidence="3" id="KW-0479">Metal-binding</keyword>
<organism evidence="9 10">
    <name type="scientific">Fructilactobacillus lindneri DSM 20690 = JCM 11027</name>
    <dbReference type="NCBI Taxonomy" id="1122148"/>
    <lineage>
        <taxon>Bacteria</taxon>
        <taxon>Bacillati</taxon>
        <taxon>Bacillota</taxon>
        <taxon>Bacilli</taxon>
        <taxon>Lactobacillales</taxon>
        <taxon>Lactobacillaceae</taxon>
        <taxon>Fructilactobacillus</taxon>
    </lineage>
</organism>
<dbReference type="GeneID" id="61250279"/>
<protein>
    <recommendedName>
        <fullName evidence="2">inorganic diphosphatase</fullName>
        <ecNumber evidence="2">3.6.1.1</ecNumber>
    </recommendedName>
    <alternativeName>
        <fullName evidence="6">Pyrophosphate phospho-hydrolase</fullName>
    </alternativeName>
</protein>
<dbReference type="Pfam" id="PF01368">
    <property type="entry name" value="DHH"/>
    <property type="match status" value="1"/>
</dbReference>
<dbReference type="SMART" id="SM01131">
    <property type="entry name" value="DHHA2"/>
    <property type="match status" value="1"/>
</dbReference>
<dbReference type="GO" id="GO:0046872">
    <property type="term" value="F:metal ion binding"/>
    <property type="evidence" value="ECO:0007669"/>
    <property type="project" value="UniProtKB-KW"/>
</dbReference>
<dbReference type="Gene3D" id="3.90.1640.10">
    <property type="entry name" value="inorganic pyrophosphatase (n-terminal core)"/>
    <property type="match status" value="1"/>
</dbReference>
<keyword evidence="10" id="KW-1185">Reference proteome</keyword>
<comment type="caution">
    <text evidence="9">The sequence shown here is derived from an EMBL/GenBank/DDBJ whole genome shotgun (WGS) entry which is preliminary data.</text>
</comment>
<evidence type="ECO:0000256" key="1">
    <source>
        <dbReference type="ARBA" id="ARBA00001936"/>
    </source>
</evidence>
<keyword evidence="5" id="KW-0464">Manganese</keyword>
<comment type="catalytic activity">
    <reaction evidence="7">
        <text>diphosphate + H2O = 2 phosphate + H(+)</text>
        <dbReference type="Rhea" id="RHEA:24576"/>
        <dbReference type="ChEBI" id="CHEBI:15377"/>
        <dbReference type="ChEBI" id="CHEBI:15378"/>
        <dbReference type="ChEBI" id="CHEBI:33019"/>
        <dbReference type="ChEBI" id="CHEBI:43474"/>
        <dbReference type="EC" id="3.6.1.1"/>
    </reaction>
</comment>
<evidence type="ECO:0000313" key="9">
    <source>
        <dbReference type="EMBL" id="KRN78995.1"/>
    </source>
</evidence>
<dbReference type="InterPro" id="IPR001667">
    <property type="entry name" value="DDH_dom"/>
</dbReference>
<proteinExistence type="predicted"/>
<dbReference type="GO" id="GO:0004427">
    <property type="term" value="F:inorganic diphosphate phosphatase activity"/>
    <property type="evidence" value="ECO:0007669"/>
    <property type="project" value="UniProtKB-EC"/>
</dbReference>
<dbReference type="PATRIC" id="fig|1122148.6.peg.418"/>
<dbReference type="InterPro" id="IPR038222">
    <property type="entry name" value="DHHA2_dom_sf"/>
</dbReference>
<evidence type="ECO:0000256" key="3">
    <source>
        <dbReference type="ARBA" id="ARBA00022723"/>
    </source>
</evidence>
<dbReference type="AlphaFoldDB" id="A0A0R2JPB7"/>
<dbReference type="EMBL" id="JQBT01000032">
    <property type="protein sequence ID" value="KRN78995.1"/>
    <property type="molecule type" value="Genomic_DNA"/>
</dbReference>
<dbReference type="InterPro" id="IPR038763">
    <property type="entry name" value="DHH_sf"/>
</dbReference>
<dbReference type="EC" id="3.6.1.1" evidence="2"/>
<keyword evidence="4" id="KW-0378">Hydrolase</keyword>
<dbReference type="GO" id="GO:0005737">
    <property type="term" value="C:cytoplasm"/>
    <property type="evidence" value="ECO:0007669"/>
    <property type="project" value="InterPro"/>
</dbReference>
<dbReference type="OrthoDB" id="9766150at2"/>